<organism evidence="6">
    <name type="scientific">Oceaniferula spumae</name>
    <dbReference type="NCBI Taxonomy" id="2979115"/>
    <lineage>
        <taxon>Bacteria</taxon>
        <taxon>Pseudomonadati</taxon>
        <taxon>Verrucomicrobiota</taxon>
        <taxon>Verrucomicrobiia</taxon>
        <taxon>Verrucomicrobiales</taxon>
        <taxon>Verrucomicrobiaceae</taxon>
        <taxon>Oceaniferula</taxon>
    </lineage>
</organism>
<evidence type="ECO:0000256" key="1">
    <source>
        <dbReference type="ARBA" id="ARBA00008779"/>
    </source>
</evidence>
<evidence type="ECO:0000313" key="6">
    <source>
        <dbReference type="EMBL" id="BDS08596.1"/>
    </source>
</evidence>
<dbReference type="GO" id="GO:0004065">
    <property type="term" value="F:arylsulfatase activity"/>
    <property type="evidence" value="ECO:0007669"/>
    <property type="project" value="TreeGrafter"/>
</dbReference>
<keyword evidence="2" id="KW-0378">Hydrolase</keyword>
<dbReference type="InterPro" id="IPR050738">
    <property type="entry name" value="Sulfatase"/>
</dbReference>
<dbReference type="PANTHER" id="PTHR42693:SF53">
    <property type="entry name" value="ENDO-4-O-SULFATASE"/>
    <property type="match status" value="1"/>
</dbReference>
<dbReference type="EMBL" id="AP026866">
    <property type="protein sequence ID" value="BDS08596.1"/>
    <property type="molecule type" value="Genomic_DNA"/>
</dbReference>
<evidence type="ECO:0000256" key="2">
    <source>
        <dbReference type="ARBA" id="ARBA00022801"/>
    </source>
</evidence>
<dbReference type="AlphaFoldDB" id="A0AAT9FRT3"/>
<dbReference type="SUPFAM" id="SSF53649">
    <property type="entry name" value="Alkaline phosphatase-like"/>
    <property type="match status" value="1"/>
</dbReference>
<name>A0AAT9FRT3_9BACT</name>
<dbReference type="Pfam" id="PF00884">
    <property type="entry name" value="Sulfatase"/>
    <property type="match status" value="1"/>
</dbReference>
<dbReference type="InterPro" id="IPR017850">
    <property type="entry name" value="Alkaline_phosphatase_core_sf"/>
</dbReference>
<comment type="similarity">
    <text evidence="1">Belongs to the sulfatase family.</text>
</comment>
<evidence type="ECO:0000256" key="4">
    <source>
        <dbReference type="SAM" id="SignalP"/>
    </source>
</evidence>
<gene>
    <name evidence="6" type="primary">arsA_6</name>
    <name evidence="6" type="ORF">NT6N_36360</name>
</gene>
<sequence length="459" mass="51406">MKALLALIGGILLSQTSLAKPPHIILIMADDVSWECFGTYGAQDYKTPELDQLAKQGMQFSHCYSTPICTTSRVMLMTGQYNFRNYTHFGYLNPKDKTFGNLLHDAGYKTAVAGKWQLNGLYNKLPGHDDAQRPQKTGFDAWCLWQLTKTAEAGERFWSPAIEQNGSLLPDEKTQGKYGPDLMSDFLCDFFEQNHKQNPVFLYYPMVLVHSPFVATPDSLAPNEKGSDKHPKDSKLQKKNFVAMVNYMDKIVGKIVKKVDALGELENTIILFTADNGTHVSITSRWNDQMIRGGKGGMKDMGTHVPLIAYWKGKTPTGKVSDDLIDFTDFYPTLAAAAGLKLDQTDPIDGQSFLPQLQGETGAPRSSVFCHYQPYWNKKPGQFVRTQQYKLYRDGRFYNVPNDLKETKNLAESKLTPSAQKAHSQLEGLINKAPAAPATKAGRNTKDRPVFPDWPKISN</sequence>
<keyword evidence="4" id="KW-0732">Signal</keyword>
<dbReference type="KEGG" id="osu:NT6N_36360"/>
<dbReference type="InterPro" id="IPR000917">
    <property type="entry name" value="Sulfatase_N"/>
</dbReference>
<feature type="chain" id="PRO_5043613826" evidence="4">
    <location>
        <begin position="20"/>
        <end position="459"/>
    </location>
</feature>
<feature type="region of interest" description="Disordered" evidence="3">
    <location>
        <begin position="415"/>
        <end position="459"/>
    </location>
</feature>
<dbReference type="CDD" id="cd16151">
    <property type="entry name" value="sulfatase_like"/>
    <property type="match status" value="1"/>
</dbReference>
<feature type="domain" description="Sulfatase N-terminal" evidence="5">
    <location>
        <begin position="22"/>
        <end position="339"/>
    </location>
</feature>
<proteinExistence type="inferred from homology"/>
<dbReference type="Gene3D" id="3.40.720.10">
    <property type="entry name" value="Alkaline Phosphatase, subunit A"/>
    <property type="match status" value="1"/>
</dbReference>
<feature type="signal peptide" evidence="4">
    <location>
        <begin position="1"/>
        <end position="19"/>
    </location>
</feature>
<dbReference type="PANTHER" id="PTHR42693">
    <property type="entry name" value="ARYLSULFATASE FAMILY MEMBER"/>
    <property type="match status" value="1"/>
</dbReference>
<protein>
    <submittedName>
        <fullName evidence="6">Arylsulfatase</fullName>
    </submittedName>
</protein>
<evidence type="ECO:0000259" key="5">
    <source>
        <dbReference type="Pfam" id="PF00884"/>
    </source>
</evidence>
<evidence type="ECO:0000256" key="3">
    <source>
        <dbReference type="SAM" id="MobiDB-lite"/>
    </source>
</evidence>
<accession>A0AAT9FRT3</accession>
<reference evidence="6" key="1">
    <citation type="submission" date="2024-07" db="EMBL/GenBank/DDBJ databases">
        <title>Complete genome sequence of Verrucomicrobiaceae bacterium NT6N.</title>
        <authorList>
            <person name="Huang C."/>
            <person name="Takami H."/>
            <person name="Hamasaki K."/>
        </authorList>
    </citation>
    <scope>NUCLEOTIDE SEQUENCE</scope>
    <source>
        <strain evidence="6">NT6N</strain>
    </source>
</reference>